<dbReference type="EMBL" id="CACVBZ020000001">
    <property type="protein sequence ID" value="CAB1184493.1"/>
    <property type="molecule type" value="Genomic_DNA"/>
</dbReference>
<gene>
    <name evidence="1" type="ORF">SI8410_UN000021</name>
</gene>
<dbReference type="AlphaFoldDB" id="A0A811G895"/>
<dbReference type="Proteomes" id="UP000663760">
    <property type="component" value="Unassembled WGS sequence"/>
</dbReference>
<evidence type="ECO:0000313" key="1">
    <source>
        <dbReference type="EMBL" id="CAB1184493.1"/>
    </source>
</evidence>
<evidence type="ECO:0000313" key="2">
    <source>
        <dbReference type="Proteomes" id="UP000663760"/>
    </source>
</evidence>
<keyword evidence="2" id="KW-1185">Reference proteome</keyword>
<proteinExistence type="predicted"/>
<sequence length="35" mass="3565">MCGLPSCAHVYTDAPCPTIGRSSGGGRGMTHICVE</sequence>
<protein>
    <submittedName>
        <fullName evidence="1">Uncharacterized protein</fullName>
    </submittedName>
</protein>
<comment type="caution">
    <text evidence="1">The sequence shown here is derived from an EMBL/GenBank/DDBJ whole genome shotgun (WGS) entry which is preliminary data.</text>
</comment>
<accession>A0A811G895</accession>
<organism evidence="1 2">
    <name type="scientific">Spirodela intermedia</name>
    <name type="common">Intermediate duckweed</name>
    <dbReference type="NCBI Taxonomy" id="51605"/>
    <lineage>
        <taxon>Eukaryota</taxon>
        <taxon>Viridiplantae</taxon>
        <taxon>Streptophyta</taxon>
        <taxon>Embryophyta</taxon>
        <taxon>Tracheophyta</taxon>
        <taxon>Spermatophyta</taxon>
        <taxon>Magnoliopsida</taxon>
        <taxon>Liliopsida</taxon>
        <taxon>Araceae</taxon>
        <taxon>Lemnoideae</taxon>
        <taxon>Spirodela</taxon>
    </lineage>
</organism>
<name>A0A811G895_SPIIN</name>
<reference evidence="1" key="1">
    <citation type="submission" date="2020-02" db="EMBL/GenBank/DDBJ databases">
        <authorList>
            <person name="Scholz U."/>
            <person name="Mascher M."/>
            <person name="Fiebig A."/>
        </authorList>
    </citation>
    <scope>NUCLEOTIDE SEQUENCE</scope>
</reference>